<dbReference type="Proteomes" id="UP000054270">
    <property type="component" value="Unassembled WGS sequence"/>
</dbReference>
<evidence type="ECO:0008006" key="5">
    <source>
        <dbReference type="Google" id="ProtNLM"/>
    </source>
</evidence>
<keyword evidence="2" id="KW-0732">Signal</keyword>
<evidence type="ECO:0000256" key="1">
    <source>
        <dbReference type="SAM" id="MobiDB-lite"/>
    </source>
</evidence>
<feature type="signal peptide" evidence="2">
    <location>
        <begin position="1"/>
        <end position="21"/>
    </location>
</feature>
<keyword evidence="4" id="KW-1185">Reference proteome</keyword>
<gene>
    <name evidence="3" type="ORF">HYPSUDRAFT_201778</name>
</gene>
<evidence type="ECO:0000313" key="4">
    <source>
        <dbReference type="Proteomes" id="UP000054270"/>
    </source>
</evidence>
<feature type="compositionally biased region" description="Basic and acidic residues" evidence="1">
    <location>
        <begin position="40"/>
        <end position="52"/>
    </location>
</feature>
<sequence length="76" mass="8461">MPPLRLVLRLEIPLFPAPACAASVSSAYPRVPLPHQQSFSDRDPLYGDDPCRTHIRSQPVALPPSPLRRPCVQRHA</sequence>
<dbReference type="AlphaFoldDB" id="A0A0D2L788"/>
<reference evidence="4" key="1">
    <citation type="submission" date="2014-04" db="EMBL/GenBank/DDBJ databases">
        <title>Evolutionary Origins and Diversification of the Mycorrhizal Mutualists.</title>
        <authorList>
            <consortium name="DOE Joint Genome Institute"/>
            <consortium name="Mycorrhizal Genomics Consortium"/>
            <person name="Kohler A."/>
            <person name="Kuo A."/>
            <person name="Nagy L.G."/>
            <person name="Floudas D."/>
            <person name="Copeland A."/>
            <person name="Barry K.W."/>
            <person name="Cichocki N."/>
            <person name="Veneault-Fourrey C."/>
            <person name="LaButti K."/>
            <person name="Lindquist E.A."/>
            <person name="Lipzen A."/>
            <person name="Lundell T."/>
            <person name="Morin E."/>
            <person name="Murat C."/>
            <person name="Riley R."/>
            <person name="Ohm R."/>
            <person name="Sun H."/>
            <person name="Tunlid A."/>
            <person name="Henrissat B."/>
            <person name="Grigoriev I.V."/>
            <person name="Hibbett D.S."/>
            <person name="Martin F."/>
        </authorList>
    </citation>
    <scope>NUCLEOTIDE SEQUENCE [LARGE SCALE GENOMIC DNA]</scope>
    <source>
        <strain evidence="4">FD-334 SS-4</strain>
    </source>
</reference>
<feature type="chain" id="PRO_5002246721" description="Secreted protein" evidence="2">
    <location>
        <begin position="22"/>
        <end position="76"/>
    </location>
</feature>
<protein>
    <recommendedName>
        <fullName evidence="5">Secreted protein</fullName>
    </recommendedName>
</protein>
<dbReference type="EMBL" id="KN817546">
    <property type="protein sequence ID" value="KJA22972.1"/>
    <property type="molecule type" value="Genomic_DNA"/>
</dbReference>
<evidence type="ECO:0000313" key="3">
    <source>
        <dbReference type="EMBL" id="KJA22972.1"/>
    </source>
</evidence>
<name>A0A0D2L788_HYPSF</name>
<organism evidence="3 4">
    <name type="scientific">Hypholoma sublateritium (strain FD-334 SS-4)</name>
    <dbReference type="NCBI Taxonomy" id="945553"/>
    <lineage>
        <taxon>Eukaryota</taxon>
        <taxon>Fungi</taxon>
        <taxon>Dikarya</taxon>
        <taxon>Basidiomycota</taxon>
        <taxon>Agaricomycotina</taxon>
        <taxon>Agaricomycetes</taxon>
        <taxon>Agaricomycetidae</taxon>
        <taxon>Agaricales</taxon>
        <taxon>Agaricineae</taxon>
        <taxon>Strophariaceae</taxon>
        <taxon>Hypholoma</taxon>
    </lineage>
</organism>
<accession>A0A0D2L788</accession>
<feature type="region of interest" description="Disordered" evidence="1">
    <location>
        <begin position="31"/>
        <end position="76"/>
    </location>
</feature>
<proteinExistence type="predicted"/>
<evidence type="ECO:0000256" key="2">
    <source>
        <dbReference type="SAM" id="SignalP"/>
    </source>
</evidence>